<sequence>MSSAVVARINLSTGPRKTFLTIAVSAVVMGSLASPAIADRISRLAGPNGTVRTISEPAADGTRYIGGDFTAFDQWDTGYGALTSPTSGKVNPAFPKVARAGGNGVIKASTPDGSGGFYVGGNFSSVDGITVSNLAHVNADGSVDTGWTPAANGEIRTIQVVGSTVYVGGLFSTVNGDTREGLAAISTAGALLPWSPKLQRSDGSGGSVHSLKADGTTLYAVGSFSCAGTTVFDGSCTNSGETARGNAAAFDMTTGNLTAWNPDLGYIAESVDTSSSRAYIVGQFSTANGGTPTTGGIAVSKTTGQLIPGWSVTSNQAILSVAVQGSTVYVSGYDSFTGNDASGNPTTRNHTQAVDATSGAVLPWNPNPSGYVYTVVPYGSSVYLGGLFGSVGGEVRSRAAKVDAVTGALESWNPLCSGEVPTISPSASGVFVGTNATTVGGTQRIGAAAVDSNSNVTAWNPSPNSQVRDIAVDGSDVYLAGAFDEVGGDSHIGIAKVNNTSGAPYSWNPSTPLNNFANAVTVSGSRVYVGGAFGTPRVRAAAFSTSNATLESWNPGVNGNSLTGAVTDIVASGSSIYLSGEFASPRNYLAEVDPATGEATLWAPALNGAVNSIAISGSSIYAGGSFSQVGSDNRSRLARISLTTGQADSWNPGADGTVRTLALSGSTLFAGGDFTTAASEPHSNIAAISTSTGSAVAGWAEANASVLALQATSPNLYAGGSFTTIGSESRRYSAQIGFEGTVGPQWPALSPFAYALTVTKSGTGSGSVTSSPAAIDCGSSCSASFADGTSVTLTASPASESTFAGWSGDGCSGTGSCTVTMSQARSVTATFDAGSGPSPVEPDVGISINNGAKYTNNRNVRLKLVWPLSSTLARIANNGGFGDAQNRALASSVNWRLSSSGPESRPKTVYVRFLGSGTDSQTFTDGIILDRTAPKVTRATMTRGRTARGLRSYAVSLRGNDGTSGVSTFQITTDRSKPGSLKRFDRSFTYRSRSAKPKLYVRIRDRAGNNSGWKRVS</sequence>
<accession>A0A6J5Z9S4</accession>
<dbReference type="AlphaFoldDB" id="A0A6J5Z9S4"/>
<dbReference type="PANTHER" id="PTHR31778">
    <property type="entry name" value="BUD SITE SELECTION PROTEIN RAX2"/>
    <property type="match status" value="1"/>
</dbReference>
<protein>
    <submittedName>
        <fullName evidence="2">Unannotated protein</fullName>
    </submittedName>
</protein>
<dbReference type="EMBL" id="CAESAO010000015">
    <property type="protein sequence ID" value="CAB4337822.1"/>
    <property type="molecule type" value="Genomic_DNA"/>
</dbReference>
<reference evidence="2" key="1">
    <citation type="submission" date="2020-05" db="EMBL/GenBank/DDBJ databases">
        <authorList>
            <person name="Chiriac C."/>
            <person name="Salcher M."/>
            <person name="Ghai R."/>
            <person name="Kavagutti S V."/>
        </authorList>
    </citation>
    <scope>NUCLEOTIDE SEQUENCE</scope>
</reference>
<dbReference type="GO" id="GO:1902929">
    <property type="term" value="C:plasma membrane of growing cell tip"/>
    <property type="evidence" value="ECO:0007669"/>
    <property type="project" value="TreeGrafter"/>
</dbReference>
<dbReference type="GO" id="GO:0005621">
    <property type="term" value="C:cellular bud scar"/>
    <property type="evidence" value="ECO:0007669"/>
    <property type="project" value="TreeGrafter"/>
</dbReference>
<evidence type="ECO:0000259" key="1">
    <source>
        <dbReference type="Pfam" id="PF18998"/>
    </source>
</evidence>
<name>A0A6J5Z9S4_9ZZZZ</name>
<gene>
    <name evidence="2" type="ORF">UFOPK3522_00324</name>
</gene>
<organism evidence="2">
    <name type="scientific">freshwater metagenome</name>
    <dbReference type="NCBI Taxonomy" id="449393"/>
    <lineage>
        <taxon>unclassified sequences</taxon>
        <taxon>metagenomes</taxon>
        <taxon>ecological metagenomes</taxon>
    </lineage>
</organism>
<dbReference type="PANTHER" id="PTHR31778:SF2">
    <property type="entry name" value="BUD SITE SELECTION PROTEIN RAX2"/>
    <property type="match status" value="1"/>
</dbReference>
<proteinExistence type="predicted"/>
<dbReference type="GO" id="GO:0005935">
    <property type="term" value="C:cellular bud neck"/>
    <property type="evidence" value="ECO:0007669"/>
    <property type="project" value="TreeGrafter"/>
</dbReference>
<dbReference type="Pfam" id="PF18998">
    <property type="entry name" value="Flg_new_2"/>
    <property type="match status" value="1"/>
</dbReference>
<dbReference type="GO" id="GO:0000282">
    <property type="term" value="P:cellular bud site selection"/>
    <property type="evidence" value="ECO:0007669"/>
    <property type="project" value="TreeGrafter"/>
</dbReference>
<evidence type="ECO:0000313" key="2">
    <source>
        <dbReference type="EMBL" id="CAB4337822.1"/>
    </source>
</evidence>
<dbReference type="SUPFAM" id="SSF101908">
    <property type="entry name" value="Putative isomerase YbhE"/>
    <property type="match status" value="1"/>
</dbReference>
<feature type="domain" description="Bacterial repeat" evidence="1">
    <location>
        <begin position="757"/>
        <end position="833"/>
    </location>
</feature>
<dbReference type="InterPro" id="IPR044060">
    <property type="entry name" value="Bacterial_rp_domain"/>
</dbReference>